<name>A0A1T1PBU7_9XANT</name>
<dbReference type="EMBL" id="LOJW01000001">
    <property type="protein sequence ID" value="OOW72936.1"/>
    <property type="molecule type" value="Genomic_DNA"/>
</dbReference>
<evidence type="ECO:0000313" key="1">
    <source>
        <dbReference type="EMBL" id="OOW72936.1"/>
    </source>
</evidence>
<dbReference type="AlphaFoldDB" id="A0A1T1PBU7"/>
<dbReference type="Proteomes" id="UP000190559">
    <property type="component" value="Unassembled WGS sequence"/>
</dbReference>
<evidence type="ECO:0000313" key="2">
    <source>
        <dbReference type="Proteomes" id="UP000190559"/>
    </source>
</evidence>
<sequence>MLINLLHHTLPPAIDIDQIGTRRLADTKIFSIFTSIHNQISVTLDNIERSQASCSFHTGTLG</sequence>
<protein>
    <submittedName>
        <fullName evidence="1">Uncharacterized protein</fullName>
    </submittedName>
</protein>
<accession>A0A1T1PBU7</accession>
<gene>
    <name evidence="1" type="ORF">Xmlh_00205</name>
</gene>
<reference evidence="1 2" key="1">
    <citation type="submission" date="2015-12" db="EMBL/GenBank/DDBJ databases">
        <authorList>
            <person name="Shamseldin A."/>
            <person name="Moawad H."/>
            <person name="Abd El-Rahim W.M."/>
            <person name="Sadowsky M.J."/>
        </authorList>
    </citation>
    <scope>NUCLEOTIDE SEQUENCE [LARGE SCALE GENOMIC DNA]</scope>
    <source>
        <strain evidence="1 2">LMG9050</strain>
    </source>
</reference>
<organism evidence="1 2">
    <name type="scientific">Xanthomonas axonopodis pv. melhusii</name>
    <dbReference type="NCBI Taxonomy" id="487834"/>
    <lineage>
        <taxon>Bacteria</taxon>
        <taxon>Pseudomonadati</taxon>
        <taxon>Pseudomonadota</taxon>
        <taxon>Gammaproteobacteria</taxon>
        <taxon>Lysobacterales</taxon>
        <taxon>Lysobacteraceae</taxon>
        <taxon>Xanthomonas</taxon>
    </lineage>
</organism>
<proteinExistence type="predicted"/>
<comment type="caution">
    <text evidence="1">The sequence shown here is derived from an EMBL/GenBank/DDBJ whole genome shotgun (WGS) entry which is preliminary data.</text>
</comment>